<evidence type="ECO:0000256" key="1">
    <source>
        <dbReference type="ARBA" id="ARBA00009836"/>
    </source>
</evidence>
<evidence type="ECO:0000256" key="2">
    <source>
        <dbReference type="ARBA" id="ARBA00022679"/>
    </source>
</evidence>
<evidence type="ECO:0000256" key="5">
    <source>
        <dbReference type="HAMAP-Rule" id="MF_00299"/>
    </source>
</evidence>
<dbReference type="EMBL" id="JRHX01000090">
    <property type="protein sequence ID" value="KXZ68602.1"/>
    <property type="molecule type" value="Genomic_DNA"/>
</dbReference>
<gene>
    <name evidence="5" type="primary">kptA</name>
    <name evidence="6" type="ORF">AVENLUH13518_03032</name>
</gene>
<dbReference type="InterPro" id="IPR042080">
    <property type="entry name" value="RNA_2'-PTrans_N"/>
</dbReference>
<dbReference type="GO" id="GO:0003950">
    <property type="term" value="F:NAD+ poly-ADP-ribosyltransferase activity"/>
    <property type="evidence" value="ECO:0007669"/>
    <property type="project" value="InterPro"/>
</dbReference>
<evidence type="ECO:0000256" key="3">
    <source>
        <dbReference type="ARBA" id="ARBA00023027"/>
    </source>
</evidence>
<protein>
    <recommendedName>
        <fullName evidence="5">Probable RNA 2'-phosphotransferase</fullName>
        <ecNumber evidence="5">2.7.1.-</ecNumber>
    </recommendedName>
</protein>
<dbReference type="InterPro" id="IPR022928">
    <property type="entry name" value="RNA_2'-PTrans_KptA"/>
</dbReference>
<accession>A0A150HPU8</accession>
<dbReference type="Gene3D" id="3.20.170.30">
    <property type="match status" value="1"/>
</dbReference>
<dbReference type="InterPro" id="IPR002745">
    <property type="entry name" value="Ptrans_KptA/Tpt1"/>
</dbReference>
<dbReference type="EC" id="2.7.1.-" evidence="5"/>
<dbReference type="Proteomes" id="UP000075544">
    <property type="component" value="Unassembled WGS sequence"/>
</dbReference>
<dbReference type="RefSeq" id="WP_061525559.1">
    <property type="nucleotide sequence ID" value="NZ_JRHX01000090.1"/>
</dbReference>
<sequence length="189" mass="21588">MKEHTQISKFLSLILRHKPEQIGLQLDQEGWAKIAELIEAAQQHDVRLDEALLHVIVEQNDKKRFQISDNGLNIRAVQGHSTPTVQREMIAIEPPQYLFHGTASRFIDSIQTQGLIAGQRHYVHLSENKETALNVGQRYGKPVLFLINTSQMYKDGFEFYQAENGVWLTIHVPTQYLSLIDQTKTGSLV</sequence>
<dbReference type="PANTHER" id="PTHR12684">
    <property type="entry name" value="PUTATIVE PHOSPHOTRANSFERASE"/>
    <property type="match status" value="1"/>
</dbReference>
<proteinExistence type="inferred from homology"/>
<dbReference type="HAMAP" id="MF_00299">
    <property type="entry name" value="KptA"/>
    <property type="match status" value="1"/>
</dbReference>
<keyword evidence="2 5" id="KW-0808">Transferase</keyword>
<comment type="similarity">
    <text evidence="1 5">Belongs to the KptA/TPT1 family.</text>
</comment>
<organism evidence="6 7">
    <name type="scientific">Acinetobacter venetianus</name>
    <dbReference type="NCBI Taxonomy" id="52133"/>
    <lineage>
        <taxon>Bacteria</taxon>
        <taxon>Pseudomonadati</taxon>
        <taxon>Pseudomonadota</taxon>
        <taxon>Gammaproteobacteria</taxon>
        <taxon>Moraxellales</taxon>
        <taxon>Moraxellaceae</taxon>
        <taxon>Acinetobacter</taxon>
    </lineage>
</organism>
<dbReference type="PATRIC" id="fig|52133.19.peg.3080"/>
<evidence type="ECO:0000313" key="6">
    <source>
        <dbReference type="EMBL" id="KXZ68602.1"/>
    </source>
</evidence>
<comment type="function">
    <text evidence="4 5">Removes the 2'-phosphate from RNA via an intermediate in which the phosphate is ADP-ribosylated by NAD followed by a presumed transesterification to release the RNA and generate ADP-ribose 1''-2''-cyclic phosphate (APPR&gt;P). May function as an ADP-ribosylase.</text>
</comment>
<dbReference type="Pfam" id="PF01885">
    <property type="entry name" value="PTS_2-RNA"/>
    <property type="match status" value="1"/>
</dbReference>
<dbReference type="InterPro" id="IPR042081">
    <property type="entry name" value="RNA_2'-PTrans_C"/>
</dbReference>
<comment type="caution">
    <text evidence="6">The sequence shown here is derived from an EMBL/GenBank/DDBJ whole genome shotgun (WGS) entry which is preliminary data.</text>
</comment>
<dbReference type="PANTHER" id="PTHR12684:SF2">
    <property type="entry name" value="TRNA 2'-PHOSPHOTRANSFERASE 1"/>
    <property type="match status" value="1"/>
</dbReference>
<keyword evidence="3 5" id="KW-0520">NAD</keyword>
<dbReference type="GO" id="GO:0006388">
    <property type="term" value="P:tRNA splicing, via endonucleolytic cleavage and ligation"/>
    <property type="evidence" value="ECO:0007669"/>
    <property type="project" value="UniProtKB-UniRule"/>
</dbReference>
<reference evidence="6 7" key="1">
    <citation type="journal article" date="2016" name="Sci. Rep.">
        <title>Genomic and phenotypic characterization of the species Acinetobacter venetianus.</title>
        <authorList>
            <person name="Fondi M."/>
            <person name="Maida I."/>
            <person name="Perrin E."/>
            <person name="Orlandini V."/>
            <person name="La Torre L."/>
            <person name="Bosi E."/>
            <person name="Negroni A."/>
            <person name="Zanaroli G."/>
            <person name="Fava F."/>
            <person name="Decorosi F."/>
            <person name="Giovannetti L."/>
            <person name="Viti C."/>
            <person name="Vaneechoutte M."/>
            <person name="Dijkshoorn L."/>
            <person name="Fani R."/>
        </authorList>
    </citation>
    <scope>NUCLEOTIDE SEQUENCE [LARGE SCALE GENOMIC DNA]</scope>
    <source>
        <strain evidence="6 7">LUH13518</strain>
    </source>
</reference>
<dbReference type="AlphaFoldDB" id="A0A150HPU8"/>
<evidence type="ECO:0000256" key="4">
    <source>
        <dbReference type="ARBA" id="ARBA00025212"/>
    </source>
</evidence>
<dbReference type="Gene3D" id="1.10.10.970">
    <property type="entry name" value="RNA 2'-phosphotransferase, Tpt1/KptA family, N-terminal domain"/>
    <property type="match status" value="1"/>
</dbReference>
<evidence type="ECO:0000313" key="7">
    <source>
        <dbReference type="Proteomes" id="UP000075544"/>
    </source>
</evidence>
<name>A0A150HPU8_9GAMM</name>
<dbReference type="NCBIfam" id="NF002014">
    <property type="entry name" value="PRK00819.1-4"/>
    <property type="match status" value="1"/>
</dbReference>
<dbReference type="SUPFAM" id="SSF56399">
    <property type="entry name" value="ADP-ribosylation"/>
    <property type="match status" value="1"/>
</dbReference>
<dbReference type="GO" id="GO:0000215">
    <property type="term" value="F:tRNA 2'-phosphotransferase activity"/>
    <property type="evidence" value="ECO:0007669"/>
    <property type="project" value="TreeGrafter"/>
</dbReference>